<accession>A0AAW2JWX1</accession>
<evidence type="ECO:0000313" key="1">
    <source>
        <dbReference type="EMBL" id="KAL0298668.1"/>
    </source>
</evidence>
<reference evidence="1" key="2">
    <citation type="journal article" date="2024" name="Plant">
        <title>Genomic evolution and insights into agronomic trait innovations of Sesamum species.</title>
        <authorList>
            <person name="Miao H."/>
            <person name="Wang L."/>
            <person name="Qu L."/>
            <person name="Liu H."/>
            <person name="Sun Y."/>
            <person name="Le M."/>
            <person name="Wang Q."/>
            <person name="Wei S."/>
            <person name="Zheng Y."/>
            <person name="Lin W."/>
            <person name="Duan Y."/>
            <person name="Cao H."/>
            <person name="Xiong S."/>
            <person name="Wang X."/>
            <person name="Wei L."/>
            <person name="Li C."/>
            <person name="Ma Q."/>
            <person name="Ju M."/>
            <person name="Zhao R."/>
            <person name="Li G."/>
            <person name="Mu C."/>
            <person name="Tian Q."/>
            <person name="Mei H."/>
            <person name="Zhang T."/>
            <person name="Gao T."/>
            <person name="Zhang H."/>
        </authorList>
    </citation>
    <scope>NUCLEOTIDE SEQUENCE</scope>
    <source>
        <strain evidence="1">G02</strain>
    </source>
</reference>
<organism evidence="1">
    <name type="scientific">Sesamum radiatum</name>
    <name type="common">Black benniseed</name>
    <dbReference type="NCBI Taxonomy" id="300843"/>
    <lineage>
        <taxon>Eukaryota</taxon>
        <taxon>Viridiplantae</taxon>
        <taxon>Streptophyta</taxon>
        <taxon>Embryophyta</taxon>
        <taxon>Tracheophyta</taxon>
        <taxon>Spermatophyta</taxon>
        <taxon>Magnoliopsida</taxon>
        <taxon>eudicotyledons</taxon>
        <taxon>Gunneridae</taxon>
        <taxon>Pentapetalae</taxon>
        <taxon>asterids</taxon>
        <taxon>lamiids</taxon>
        <taxon>Lamiales</taxon>
        <taxon>Pedaliaceae</taxon>
        <taxon>Sesamum</taxon>
    </lineage>
</organism>
<comment type="caution">
    <text evidence="1">The sequence shown here is derived from an EMBL/GenBank/DDBJ whole genome shotgun (WGS) entry which is preliminary data.</text>
</comment>
<name>A0AAW2JWX1_SESRA</name>
<sequence>MLASTSLWNNLMEPIQKALSSMMTDELKEHNSKTAIRVQGSRPVAVDSSTACTRPLPDFGKMAIIQSQEV</sequence>
<dbReference type="AlphaFoldDB" id="A0AAW2JWX1"/>
<dbReference type="EMBL" id="JACGWJ010000031">
    <property type="protein sequence ID" value="KAL0298668.1"/>
    <property type="molecule type" value="Genomic_DNA"/>
</dbReference>
<protein>
    <submittedName>
        <fullName evidence="1">Uncharacterized protein</fullName>
    </submittedName>
</protein>
<reference evidence="1" key="1">
    <citation type="submission" date="2020-06" db="EMBL/GenBank/DDBJ databases">
        <authorList>
            <person name="Li T."/>
            <person name="Hu X."/>
            <person name="Zhang T."/>
            <person name="Song X."/>
            <person name="Zhang H."/>
            <person name="Dai N."/>
            <person name="Sheng W."/>
            <person name="Hou X."/>
            <person name="Wei L."/>
        </authorList>
    </citation>
    <scope>NUCLEOTIDE SEQUENCE</scope>
    <source>
        <strain evidence="1">G02</strain>
        <tissue evidence="1">Leaf</tissue>
    </source>
</reference>
<gene>
    <name evidence="1" type="ORF">Sradi_6526600</name>
</gene>
<proteinExistence type="predicted"/>